<evidence type="ECO:0000259" key="9">
    <source>
        <dbReference type="Pfam" id="PF07715"/>
    </source>
</evidence>
<keyword evidence="11" id="KW-1185">Reference proteome</keyword>
<dbReference type="Proteomes" id="UP001209317">
    <property type="component" value="Unassembled WGS sequence"/>
</dbReference>
<evidence type="ECO:0000256" key="4">
    <source>
        <dbReference type="ARBA" id="ARBA00022692"/>
    </source>
</evidence>
<dbReference type="InterPro" id="IPR036942">
    <property type="entry name" value="Beta-barrel_TonB_sf"/>
</dbReference>
<name>A0AAE3IK73_9BACT</name>
<dbReference type="Pfam" id="PF07715">
    <property type="entry name" value="Plug"/>
    <property type="match status" value="1"/>
</dbReference>
<feature type="signal peptide" evidence="8">
    <location>
        <begin position="1"/>
        <end position="26"/>
    </location>
</feature>
<dbReference type="InterPro" id="IPR023996">
    <property type="entry name" value="TonB-dep_OMP_SusC/RagA"/>
</dbReference>
<evidence type="ECO:0000256" key="5">
    <source>
        <dbReference type="ARBA" id="ARBA00023136"/>
    </source>
</evidence>
<evidence type="ECO:0000256" key="3">
    <source>
        <dbReference type="ARBA" id="ARBA00022452"/>
    </source>
</evidence>
<keyword evidence="5 7" id="KW-0472">Membrane</keyword>
<dbReference type="SUPFAM" id="SSF56935">
    <property type="entry name" value="Porins"/>
    <property type="match status" value="1"/>
</dbReference>
<dbReference type="InterPro" id="IPR008969">
    <property type="entry name" value="CarboxyPept-like_regulatory"/>
</dbReference>
<dbReference type="Gene3D" id="2.170.130.10">
    <property type="entry name" value="TonB-dependent receptor, plug domain"/>
    <property type="match status" value="1"/>
</dbReference>
<evidence type="ECO:0000256" key="1">
    <source>
        <dbReference type="ARBA" id="ARBA00004571"/>
    </source>
</evidence>
<keyword evidence="4 7" id="KW-0812">Transmembrane</keyword>
<dbReference type="Gene3D" id="2.60.40.1120">
    <property type="entry name" value="Carboxypeptidase-like, regulatory domain"/>
    <property type="match status" value="1"/>
</dbReference>
<proteinExistence type="inferred from homology"/>
<dbReference type="Gene3D" id="2.40.170.20">
    <property type="entry name" value="TonB-dependent receptor, beta-barrel domain"/>
    <property type="match status" value="1"/>
</dbReference>
<feature type="chain" id="PRO_5042148869" evidence="8">
    <location>
        <begin position="27"/>
        <end position="1141"/>
    </location>
</feature>
<dbReference type="SUPFAM" id="SSF49464">
    <property type="entry name" value="Carboxypeptidase regulatory domain-like"/>
    <property type="match status" value="1"/>
</dbReference>
<feature type="domain" description="TonB-dependent receptor plug" evidence="9">
    <location>
        <begin position="122"/>
        <end position="247"/>
    </location>
</feature>
<dbReference type="InterPro" id="IPR037066">
    <property type="entry name" value="Plug_dom_sf"/>
</dbReference>
<keyword evidence="6 7" id="KW-0998">Cell outer membrane</keyword>
<evidence type="ECO:0000256" key="8">
    <source>
        <dbReference type="SAM" id="SignalP"/>
    </source>
</evidence>
<dbReference type="InterPro" id="IPR012910">
    <property type="entry name" value="Plug_dom"/>
</dbReference>
<gene>
    <name evidence="10" type="ORF">OD355_03875</name>
</gene>
<evidence type="ECO:0000256" key="7">
    <source>
        <dbReference type="PROSITE-ProRule" id="PRU01360"/>
    </source>
</evidence>
<keyword evidence="2 7" id="KW-0813">Transport</keyword>
<evidence type="ECO:0000313" key="11">
    <source>
        <dbReference type="Proteomes" id="UP001209317"/>
    </source>
</evidence>
<comment type="subcellular location">
    <subcellularLocation>
        <location evidence="1 7">Cell outer membrane</location>
        <topology evidence="1 7">Multi-pass membrane protein</topology>
    </subcellularLocation>
</comment>
<keyword evidence="3 7" id="KW-1134">Transmembrane beta strand</keyword>
<comment type="similarity">
    <text evidence="7">Belongs to the TonB-dependent receptor family.</text>
</comment>
<organism evidence="10 11">
    <name type="scientific">Haoranjiania flava</name>
    <dbReference type="NCBI Taxonomy" id="1856322"/>
    <lineage>
        <taxon>Bacteria</taxon>
        <taxon>Pseudomonadati</taxon>
        <taxon>Bacteroidota</taxon>
        <taxon>Chitinophagia</taxon>
        <taxon>Chitinophagales</taxon>
        <taxon>Chitinophagaceae</taxon>
        <taxon>Haoranjiania</taxon>
    </lineage>
</organism>
<evidence type="ECO:0000256" key="2">
    <source>
        <dbReference type="ARBA" id="ARBA00022448"/>
    </source>
</evidence>
<dbReference type="EMBL" id="JAOTPL010000003">
    <property type="protein sequence ID" value="MCU7693652.1"/>
    <property type="molecule type" value="Genomic_DNA"/>
</dbReference>
<keyword evidence="8" id="KW-0732">Signal</keyword>
<dbReference type="AlphaFoldDB" id="A0AAE3IK73"/>
<dbReference type="InterPro" id="IPR039426">
    <property type="entry name" value="TonB-dep_rcpt-like"/>
</dbReference>
<comment type="caution">
    <text evidence="10">The sequence shown here is derived from an EMBL/GenBank/DDBJ whole genome shotgun (WGS) entry which is preliminary data.</text>
</comment>
<dbReference type="Pfam" id="PF13715">
    <property type="entry name" value="CarbopepD_reg_2"/>
    <property type="match status" value="1"/>
</dbReference>
<accession>A0AAE3IK73</accession>
<evidence type="ECO:0000256" key="6">
    <source>
        <dbReference type="ARBA" id="ARBA00023237"/>
    </source>
</evidence>
<dbReference type="RefSeq" id="WP_263037139.1">
    <property type="nucleotide sequence ID" value="NZ_JAOTPL010000003.1"/>
</dbReference>
<reference evidence="10" key="1">
    <citation type="submission" date="2022-10" db="EMBL/GenBank/DDBJ databases">
        <authorList>
            <person name="Kim H.S."/>
            <person name="Kim J.-S."/>
            <person name="Suh M.K."/>
            <person name="Eom M.K."/>
            <person name="Lee J.-S."/>
        </authorList>
    </citation>
    <scope>NUCLEOTIDE SEQUENCE</scope>
    <source>
        <strain evidence="10">LIP-5</strain>
    </source>
</reference>
<dbReference type="NCBIfam" id="TIGR04056">
    <property type="entry name" value="OMP_RagA_SusC"/>
    <property type="match status" value="1"/>
</dbReference>
<dbReference type="GO" id="GO:0009279">
    <property type="term" value="C:cell outer membrane"/>
    <property type="evidence" value="ECO:0007669"/>
    <property type="project" value="UniProtKB-SubCell"/>
</dbReference>
<evidence type="ECO:0000313" key="10">
    <source>
        <dbReference type="EMBL" id="MCU7693652.1"/>
    </source>
</evidence>
<protein>
    <submittedName>
        <fullName evidence="10">SusC/RagA family TonB-linked outer membrane protein</fullName>
    </submittedName>
</protein>
<dbReference type="PROSITE" id="PS52016">
    <property type="entry name" value="TONB_DEPENDENT_REC_3"/>
    <property type="match status" value="1"/>
</dbReference>
<sequence>MRKTRTLILKGLLSIFTLLLLQTGFAQNQRTVTGTVRDTSGTGLPNVSVKVQGRTTGVVSDMNGIYSIKAQNGDVLEFSYVGYITEYGEVKGNIVDITMQPEVTIAGNEIVVTALGIRRENRKIGYGMTTIQGDDLAKTNTVNPVQSLQGQAPGVSITTSDGGLFGNSKIQLRGVSSLNSNNNQPIFVVDGVILENGISNASADWNTSSDDFGNMLKNLNPDDYKSVTVLRGAAATALYGSRGMNGAIIIVTKDGAGAKGIGVSIKQTLGIDHAYKIPDLQYEYGEGDIAGYISYGEKNPNGGYYRFDQNQFYLNDKGIPTKIGHPAGVGYGPKFDGRKIIDYDGTETTYSPNRNNLLNAYKKGILSTTSVALSGGNEKGNFYLSDAYTYRTGMLPNNKFERNSLLFSGAYNLATWLKAEASVSFTTSTSSNPRNDMAEYFIDGTFKNYYNTDKFKNKEYWQAAHGGIPNGSYGDKYADVPGKSLWFGYNLNNSVQKDLVTRPVVKLSAKVTDWLLLMLEGNMNYYTTKAENKELGSGYANDGGKYLLGHTEDLSKTGKFTANINKDINENWSFNLVAGGEMWKQDKSYTRSWTDGGLIVPGQYFLENSKKNILTEGKVQGNKQINSLYFLTNFGYKDQLFLDITGRNDWSSALVYSDGTGNNSYFYPSVSVSWLAHETFKLPQSISFAKLRTSWAQVGSDTDPFFINKGYTIGKYEMNGGNFVYTNGISSILVDKDIMPEKKNSFEVGADIRFFQNRLGFDFSFYNDIINNQIGMVPVESVVGYDNLLTNIGSLRNRGIELTVNAVPVKSTNGFRWNTTFNYWKNRTMVLNLHKDYGAYMVLGGHPSYGNFRVASVAYDGGDYGVLMSDSKPLVWQSKDDKGNNISDPRNGMKVLTWNDGNRGAFYTRSGKVEEVGKMQPDFEGSWINDLSYKGFNLSIQLDARFGGHMASFSNRYGTANGWLATSLYGRDAAHGGITWTSQYADTKGQTFTDGIIPEGIFNKGQMVTTPAGTKQDVGGMTYKEAYEKGYVEPVHASYYTYFNNSWSRGVVNDDWFSKVSYIALRNIYFGYNLPKKWISSTPIKNLTLGLNIRNVAYLHNSLPNHINPESFRGTSSKESFFERNFIPYTRSYTFTLGIDL</sequence>